<evidence type="ECO:0000313" key="3">
    <source>
        <dbReference type="EMBL" id="MFH8551387.1"/>
    </source>
</evidence>
<dbReference type="InterPro" id="IPR039365">
    <property type="entry name" value="IS701-like"/>
</dbReference>
<evidence type="ECO:0000313" key="4">
    <source>
        <dbReference type="Proteomes" id="UP001610818"/>
    </source>
</evidence>
<feature type="region of interest" description="Disordered" evidence="1">
    <location>
        <begin position="399"/>
        <end position="470"/>
    </location>
</feature>
<organism evidence="3 4">
    <name type="scientific">Streptomyces longisporoflavus</name>
    <dbReference type="NCBI Taxonomy" id="28044"/>
    <lineage>
        <taxon>Bacteria</taxon>
        <taxon>Bacillati</taxon>
        <taxon>Actinomycetota</taxon>
        <taxon>Actinomycetes</taxon>
        <taxon>Kitasatosporales</taxon>
        <taxon>Streptomycetaceae</taxon>
        <taxon>Streptomyces</taxon>
    </lineage>
</organism>
<dbReference type="PANTHER" id="PTHR33627">
    <property type="entry name" value="TRANSPOSASE"/>
    <property type="match status" value="1"/>
</dbReference>
<proteinExistence type="predicted"/>
<feature type="compositionally biased region" description="Basic and acidic residues" evidence="1">
    <location>
        <begin position="460"/>
        <end position="470"/>
    </location>
</feature>
<dbReference type="RefSeq" id="WP_397718290.1">
    <property type="nucleotide sequence ID" value="NZ_JBIRGN010000011.1"/>
</dbReference>
<name>A0ABW7R2U9_9ACTN</name>
<accession>A0ABW7R2U9</accession>
<comment type="caution">
    <text evidence="3">The sequence shown here is derived from an EMBL/GenBank/DDBJ whole genome shotgun (WGS) entry which is preliminary data.</text>
</comment>
<sequence length="470" mass="51447">MVSAEVQQTLPDDISQKEFTEVLAAALRSIPRSDQRRWGELYVRGLLSVRGKKTMRALANGAGGGAEQSLYQFISKSPWDADLVRGDLARLLIRRAQPRAWVVQPLVITKVGRHSVGVERQWVSQIGRVVNCQQAMSVWLATDHGSCPVDWELALPECWTGKEEMRRRASIPTHVGSTPPERCAVDSVSKMAREWGLRGRPVVMDLRETAPRPVCADLATRQIPFVVRVDPSAVLPAGGPPDPAPAPRAAADGAAGRGSSADLYTALNKQRMPVEWFDHATGTVRATSVGAARVTLRRDPAAPQGQPERLDLVLLGAWTDPGRRTPGEFWLSNLAQSQLGTVYRTAMLSRRVERDLREESDRLGIRDFEGRSYRGWHHHMTMVSLAHAVTVLSPSRTQDPALPVAGGPRLPSRATKVSVRGSRTAARDTRVPSRDTKVPSRDTKAPSLEDTKVPAQDAEAPARDTKVTAA</sequence>
<dbReference type="Proteomes" id="UP001610818">
    <property type="component" value="Unassembled WGS sequence"/>
</dbReference>
<dbReference type="InterPro" id="IPR038721">
    <property type="entry name" value="IS701-like_DDE_dom"/>
</dbReference>
<dbReference type="EMBL" id="JBIRGQ010000011">
    <property type="protein sequence ID" value="MFH8551387.1"/>
    <property type="molecule type" value="Genomic_DNA"/>
</dbReference>
<evidence type="ECO:0000256" key="1">
    <source>
        <dbReference type="SAM" id="MobiDB-lite"/>
    </source>
</evidence>
<keyword evidence="4" id="KW-1185">Reference proteome</keyword>
<feature type="compositionally biased region" description="Basic and acidic residues" evidence="1">
    <location>
        <begin position="425"/>
        <end position="452"/>
    </location>
</feature>
<feature type="region of interest" description="Disordered" evidence="1">
    <location>
        <begin position="236"/>
        <end position="258"/>
    </location>
</feature>
<reference evidence="3 4" key="1">
    <citation type="submission" date="2024-10" db="EMBL/GenBank/DDBJ databases">
        <title>The Natural Products Discovery Center: Release of the First 8490 Sequenced Strains for Exploring Actinobacteria Biosynthetic Diversity.</title>
        <authorList>
            <person name="Kalkreuter E."/>
            <person name="Kautsar S.A."/>
            <person name="Yang D."/>
            <person name="Bader C.D."/>
            <person name="Teijaro C.N."/>
            <person name="Fluegel L."/>
            <person name="Davis C.M."/>
            <person name="Simpson J.R."/>
            <person name="Lauterbach L."/>
            <person name="Steele A.D."/>
            <person name="Gui C."/>
            <person name="Meng S."/>
            <person name="Li G."/>
            <person name="Viehrig K."/>
            <person name="Ye F."/>
            <person name="Su P."/>
            <person name="Kiefer A.F."/>
            <person name="Nichols A."/>
            <person name="Cepeda A.J."/>
            <person name="Yan W."/>
            <person name="Fan B."/>
            <person name="Jiang Y."/>
            <person name="Adhikari A."/>
            <person name="Zheng C.-J."/>
            <person name="Schuster L."/>
            <person name="Cowan T.M."/>
            <person name="Smanski M.J."/>
            <person name="Chevrette M.G."/>
            <person name="De Carvalho L.P.S."/>
            <person name="Shen B."/>
        </authorList>
    </citation>
    <scope>NUCLEOTIDE SEQUENCE [LARGE SCALE GENOMIC DNA]</scope>
    <source>
        <strain evidence="3 4">NPDC017990</strain>
    </source>
</reference>
<evidence type="ECO:0000259" key="2">
    <source>
        <dbReference type="Pfam" id="PF13546"/>
    </source>
</evidence>
<dbReference type="Pfam" id="PF13546">
    <property type="entry name" value="DDE_5"/>
    <property type="match status" value="1"/>
</dbReference>
<feature type="compositionally biased region" description="Low complexity" evidence="1">
    <location>
        <begin position="247"/>
        <end position="258"/>
    </location>
</feature>
<protein>
    <submittedName>
        <fullName evidence="3">IS701 family transposase</fullName>
    </submittedName>
</protein>
<dbReference type="PANTHER" id="PTHR33627:SF1">
    <property type="entry name" value="TRANSPOSASE"/>
    <property type="match status" value="1"/>
</dbReference>
<feature type="domain" description="Transposase IS701-like DDE" evidence="2">
    <location>
        <begin position="29"/>
        <end position="259"/>
    </location>
</feature>
<gene>
    <name evidence="3" type="ORF">ACH4F9_41025</name>
</gene>